<feature type="transmembrane region" description="Helical" evidence="1">
    <location>
        <begin position="70"/>
        <end position="87"/>
    </location>
</feature>
<sequence>MFQCHIILIHTPQLLFIHQYYPHPHSYSPSDIHSSIVYPHFHTPHLTFLHSSILSSFIHTLHLTYIHSQLTFFVVSYFLFLYIFISLNPPSSFVRMFNLSTFFPPIGGALTFILCHSLI</sequence>
<dbReference type="EMBL" id="HBUF01540283">
    <property type="protein sequence ID" value="CAG6754813.1"/>
    <property type="molecule type" value="Transcribed_RNA"/>
</dbReference>
<proteinExistence type="predicted"/>
<evidence type="ECO:0000313" key="2">
    <source>
        <dbReference type="EMBL" id="CAG6754813.1"/>
    </source>
</evidence>
<accession>A0A8D9EI33</accession>
<evidence type="ECO:0000256" key="1">
    <source>
        <dbReference type="SAM" id="Phobius"/>
    </source>
</evidence>
<feature type="transmembrane region" description="Helical" evidence="1">
    <location>
        <begin position="93"/>
        <end position="115"/>
    </location>
</feature>
<reference evidence="2" key="1">
    <citation type="submission" date="2021-05" db="EMBL/GenBank/DDBJ databases">
        <authorList>
            <person name="Alioto T."/>
            <person name="Alioto T."/>
            <person name="Gomez Garrido J."/>
        </authorList>
    </citation>
    <scope>NUCLEOTIDE SEQUENCE</scope>
</reference>
<organism evidence="2">
    <name type="scientific">Cacopsylla melanoneura</name>
    <dbReference type="NCBI Taxonomy" id="428564"/>
    <lineage>
        <taxon>Eukaryota</taxon>
        <taxon>Metazoa</taxon>
        <taxon>Ecdysozoa</taxon>
        <taxon>Arthropoda</taxon>
        <taxon>Hexapoda</taxon>
        <taxon>Insecta</taxon>
        <taxon>Pterygota</taxon>
        <taxon>Neoptera</taxon>
        <taxon>Paraneoptera</taxon>
        <taxon>Hemiptera</taxon>
        <taxon>Sternorrhyncha</taxon>
        <taxon>Psylloidea</taxon>
        <taxon>Psyllidae</taxon>
        <taxon>Psyllinae</taxon>
        <taxon>Cacopsylla</taxon>
    </lineage>
</organism>
<keyword evidence="1" id="KW-0472">Membrane</keyword>
<protein>
    <submittedName>
        <fullName evidence="2">Uncharacterized protein</fullName>
    </submittedName>
</protein>
<keyword evidence="1" id="KW-1133">Transmembrane helix</keyword>
<dbReference type="AlphaFoldDB" id="A0A8D9EI33"/>
<name>A0A8D9EI33_9HEMI</name>
<keyword evidence="1" id="KW-0812">Transmembrane</keyword>